<evidence type="ECO:0000256" key="12">
    <source>
        <dbReference type="ARBA" id="ARBA00048679"/>
    </source>
</evidence>
<dbReference type="GO" id="GO:0005694">
    <property type="term" value="C:chromosome"/>
    <property type="evidence" value="ECO:0007669"/>
    <property type="project" value="UniProtKB-SubCell"/>
</dbReference>
<dbReference type="SMART" id="SM01331">
    <property type="entry name" value="DUF3635"/>
    <property type="match status" value="1"/>
</dbReference>
<dbReference type="EC" id="2.7.11.1" evidence="3"/>
<dbReference type="AlphaFoldDB" id="A0AAV7FFL1"/>
<organism evidence="14 15">
    <name type="scientific">Aristolochia fimbriata</name>
    <name type="common">White veined hardy Dutchman's pipe vine</name>
    <dbReference type="NCBI Taxonomy" id="158543"/>
    <lineage>
        <taxon>Eukaryota</taxon>
        <taxon>Viridiplantae</taxon>
        <taxon>Streptophyta</taxon>
        <taxon>Embryophyta</taxon>
        <taxon>Tracheophyta</taxon>
        <taxon>Spermatophyta</taxon>
        <taxon>Magnoliopsida</taxon>
        <taxon>Magnoliidae</taxon>
        <taxon>Piperales</taxon>
        <taxon>Aristolochiaceae</taxon>
        <taxon>Aristolochia</taxon>
    </lineage>
</organism>
<reference evidence="14 15" key="1">
    <citation type="submission" date="2021-07" db="EMBL/GenBank/DDBJ databases">
        <title>The Aristolochia fimbriata genome: insights into angiosperm evolution, floral development and chemical biosynthesis.</title>
        <authorList>
            <person name="Jiao Y."/>
        </authorList>
    </citation>
    <scope>NUCLEOTIDE SEQUENCE [LARGE SCALE GENOMIC DNA]</scope>
    <source>
        <strain evidence="14">IBCAS-2021</strain>
        <tissue evidence="14">Leaf</tissue>
    </source>
</reference>
<dbReference type="FunFam" id="1.10.510.10:FF:000401">
    <property type="entry name" value="serine/threonine-protein kinase haspin"/>
    <property type="match status" value="1"/>
</dbReference>
<dbReference type="SUPFAM" id="SSF56112">
    <property type="entry name" value="Protein kinase-like (PK-like)"/>
    <property type="match status" value="1"/>
</dbReference>
<evidence type="ECO:0000256" key="11">
    <source>
        <dbReference type="ARBA" id="ARBA00047899"/>
    </source>
</evidence>
<proteinExistence type="predicted"/>
<dbReference type="GO" id="GO:0005524">
    <property type="term" value="F:ATP binding"/>
    <property type="evidence" value="ECO:0007669"/>
    <property type="project" value="UniProtKB-KW"/>
</dbReference>
<evidence type="ECO:0000313" key="14">
    <source>
        <dbReference type="EMBL" id="KAG9459938.1"/>
    </source>
</evidence>
<evidence type="ECO:0000256" key="10">
    <source>
        <dbReference type="ARBA" id="ARBA00022840"/>
    </source>
</evidence>
<evidence type="ECO:0000256" key="3">
    <source>
        <dbReference type="ARBA" id="ARBA00012513"/>
    </source>
</evidence>
<accession>A0AAV7FFL1</accession>
<keyword evidence="6" id="KW-0723">Serine/threonine-protein kinase</keyword>
<protein>
    <recommendedName>
        <fullName evidence="3">non-specific serine/threonine protein kinase</fullName>
        <ecNumber evidence="3">2.7.11.1</ecNumber>
    </recommendedName>
</protein>
<dbReference type="GO" id="GO:0072354">
    <property type="term" value="F:histone H3T3 kinase activity"/>
    <property type="evidence" value="ECO:0007669"/>
    <property type="project" value="TreeGrafter"/>
</dbReference>
<comment type="caution">
    <text evidence="14">The sequence shown here is derived from an EMBL/GenBank/DDBJ whole genome shotgun (WGS) entry which is preliminary data.</text>
</comment>
<dbReference type="InterPro" id="IPR000719">
    <property type="entry name" value="Prot_kinase_dom"/>
</dbReference>
<keyword evidence="9" id="KW-0418">Kinase</keyword>
<evidence type="ECO:0000256" key="2">
    <source>
        <dbReference type="ARBA" id="ARBA00004496"/>
    </source>
</evidence>
<dbReference type="FunFam" id="3.30.200.20:FF:000605">
    <property type="entry name" value="Serine/threonine-protein kinase haspin-like protein"/>
    <property type="match status" value="1"/>
</dbReference>
<feature type="domain" description="Protein kinase" evidence="13">
    <location>
        <begin position="284"/>
        <end position="599"/>
    </location>
</feature>
<dbReference type="InterPro" id="IPR024604">
    <property type="entry name" value="GSG2_C"/>
</dbReference>
<evidence type="ECO:0000256" key="1">
    <source>
        <dbReference type="ARBA" id="ARBA00004286"/>
    </source>
</evidence>
<keyword evidence="10" id="KW-0067">ATP-binding</keyword>
<dbReference type="InterPro" id="IPR011009">
    <property type="entry name" value="Kinase-like_dom_sf"/>
</dbReference>
<name>A0AAV7FFL1_ARIFI</name>
<dbReference type="Proteomes" id="UP000825729">
    <property type="component" value="Unassembled WGS sequence"/>
</dbReference>
<keyword evidence="15" id="KW-1185">Reference proteome</keyword>
<evidence type="ECO:0000256" key="4">
    <source>
        <dbReference type="ARBA" id="ARBA00022454"/>
    </source>
</evidence>
<comment type="catalytic activity">
    <reaction evidence="11">
        <text>L-threonyl-[protein] + ATP = O-phospho-L-threonyl-[protein] + ADP + H(+)</text>
        <dbReference type="Rhea" id="RHEA:46608"/>
        <dbReference type="Rhea" id="RHEA-COMP:11060"/>
        <dbReference type="Rhea" id="RHEA-COMP:11605"/>
        <dbReference type="ChEBI" id="CHEBI:15378"/>
        <dbReference type="ChEBI" id="CHEBI:30013"/>
        <dbReference type="ChEBI" id="CHEBI:30616"/>
        <dbReference type="ChEBI" id="CHEBI:61977"/>
        <dbReference type="ChEBI" id="CHEBI:456216"/>
        <dbReference type="EC" id="2.7.11.1"/>
    </reaction>
</comment>
<evidence type="ECO:0000256" key="9">
    <source>
        <dbReference type="ARBA" id="ARBA00022777"/>
    </source>
</evidence>
<evidence type="ECO:0000256" key="8">
    <source>
        <dbReference type="ARBA" id="ARBA00022741"/>
    </source>
</evidence>
<dbReference type="Gene3D" id="3.30.200.20">
    <property type="entry name" value="Phosphorylase Kinase, domain 1"/>
    <property type="match status" value="1"/>
</dbReference>
<sequence length="599" mass="67495">MASKSDDLWSEVIGHGEAKPTVAVVYRRRRPENCNPVVQTRQPYGTSRLNIVLNRKISWKRSLSTRGRCSVVISAGTEYRPLPKQKEVKRKQKQPLPKKRLGVYAPDFSKERAYFQDVDSYELMEESPSPKKYGNTWVTGLQPNPQFIQDMPSVLCWLIQKMLVNSSPFPGLQPRISHTPIRLEMDPIPEISSSIPKVKSPVSSFLKTCEKVPIDRSSIRLCSTTHEGSKNLGDAVSRGWDLEEVIHKLSLGGDKQDPFENLLKACGQSCPALLSEVLSQLCDLSNIVKIGEGTYGEAFKTGGCVCKIVPIDGDVRVNGEVQKRSAEVVEEVLLSWTLNSLRGQEGHPCQNISTNFIETKDVRVCQGAYDAVLINAWEDWDQKHGSENDHPKEFSEKQCYIVFVLADGGTDLENFVLLNFDEVQSLLLQVTCALAVAEAAYEFEHRDLHWGNILLTRDGSATSRFVIEGTEMLANTFGISVSIIDFTLSRVNTGEAILFLDLSADPELFEGPKGDKQSETYRKMKETTEECWEDSYPKTNVLWLQYLVDILLLKKTFKRTTKDERGLRSFKKSLNSHNSAKDALLDPFFSNLWVMKEQA</sequence>
<gene>
    <name evidence="14" type="ORF">H6P81_004446</name>
</gene>
<dbReference type="PANTHER" id="PTHR24419">
    <property type="entry name" value="INTERLEUKIN-1 RECEPTOR-ASSOCIATED KINASE"/>
    <property type="match status" value="1"/>
</dbReference>
<keyword evidence="8" id="KW-0547">Nucleotide-binding</keyword>
<dbReference type="EMBL" id="JAINDJ010000002">
    <property type="protein sequence ID" value="KAG9459938.1"/>
    <property type="molecule type" value="Genomic_DNA"/>
</dbReference>
<evidence type="ECO:0000256" key="5">
    <source>
        <dbReference type="ARBA" id="ARBA00022490"/>
    </source>
</evidence>
<keyword evidence="4" id="KW-0158">Chromosome</keyword>
<dbReference type="GO" id="GO:0005634">
    <property type="term" value="C:nucleus"/>
    <property type="evidence" value="ECO:0007669"/>
    <property type="project" value="TreeGrafter"/>
</dbReference>
<evidence type="ECO:0000313" key="15">
    <source>
        <dbReference type="Proteomes" id="UP000825729"/>
    </source>
</evidence>
<dbReference type="PROSITE" id="PS50011">
    <property type="entry name" value="PROTEIN_KINASE_DOM"/>
    <property type="match status" value="1"/>
</dbReference>
<comment type="subcellular location">
    <subcellularLocation>
        <location evidence="1">Chromosome</location>
    </subcellularLocation>
    <subcellularLocation>
        <location evidence="2">Cytoplasm</location>
    </subcellularLocation>
</comment>
<dbReference type="Pfam" id="PF12330">
    <property type="entry name" value="Haspin_kinase"/>
    <property type="match status" value="1"/>
</dbReference>
<keyword evidence="5" id="KW-0963">Cytoplasm</keyword>
<evidence type="ECO:0000256" key="7">
    <source>
        <dbReference type="ARBA" id="ARBA00022679"/>
    </source>
</evidence>
<evidence type="ECO:0000259" key="13">
    <source>
        <dbReference type="PROSITE" id="PS50011"/>
    </source>
</evidence>
<dbReference type="Gene3D" id="1.10.510.10">
    <property type="entry name" value="Transferase(Phosphotransferase) domain 1"/>
    <property type="match status" value="1"/>
</dbReference>
<comment type="catalytic activity">
    <reaction evidence="12">
        <text>L-seryl-[protein] + ATP = O-phospho-L-seryl-[protein] + ADP + H(+)</text>
        <dbReference type="Rhea" id="RHEA:17989"/>
        <dbReference type="Rhea" id="RHEA-COMP:9863"/>
        <dbReference type="Rhea" id="RHEA-COMP:11604"/>
        <dbReference type="ChEBI" id="CHEBI:15378"/>
        <dbReference type="ChEBI" id="CHEBI:29999"/>
        <dbReference type="ChEBI" id="CHEBI:30616"/>
        <dbReference type="ChEBI" id="CHEBI:83421"/>
        <dbReference type="ChEBI" id="CHEBI:456216"/>
        <dbReference type="EC" id="2.7.11.1"/>
    </reaction>
</comment>
<keyword evidence="7" id="KW-0808">Transferase</keyword>
<dbReference type="GO" id="GO:0005737">
    <property type="term" value="C:cytoplasm"/>
    <property type="evidence" value="ECO:0007669"/>
    <property type="project" value="UniProtKB-SubCell"/>
</dbReference>
<dbReference type="PANTHER" id="PTHR24419:SF18">
    <property type="entry name" value="SERINE_THREONINE-PROTEIN KINASE HASPIN"/>
    <property type="match status" value="1"/>
</dbReference>
<dbReference type="GO" id="GO:0035556">
    <property type="term" value="P:intracellular signal transduction"/>
    <property type="evidence" value="ECO:0007669"/>
    <property type="project" value="TreeGrafter"/>
</dbReference>
<evidence type="ECO:0000256" key="6">
    <source>
        <dbReference type="ARBA" id="ARBA00022527"/>
    </source>
</evidence>
<dbReference type="GO" id="GO:0000278">
    <property type="term" value="P:mitotic cell cycle"/>
    <property type="evidence" value="ECO:0007669"/>
    <property type="project" value="TreeGrafter"/>
</dbReference>